<protein>
    <recommendedName>
        <fullName evidence="4">MORN repeat protein</fullName>
    </recommendedName>
</protein>
<keyword evidence="3" id="KW-1185">Reference proteome</keyword>
<feature type="chain" id="PRO_5019231357" description="MORN repeat protein" evidence="1">
    <location>
        <begin position="23"/>
        <end position="395"/>
    </location>
</feature>
<dbReference type="OrthoDB" id="9785122at2"/>
<evidence type="ECO:0000256" key="1">
    <source>
        <dbReference type="SAM" id="SignalP"/>
    </source>
</evidence>
<evidence type="ECO:0008006" key="4">
    <source>
        <dbReference type="Google" id="ProtNLM"/>
    </source>
</evidence>
<evidence type="ECO:0000313" key="2">
    <source>
        <dbReference type="EMBL" id="RKD94617.1"/>
    </source>
</evidence>
<dbReference type="SUPFAM" id="SSF82185">
    <property type="entry name" value="Histone H3 K4-specific methyltransferase SET7/9 N-terminal domain"/>
    <property type="match status" value="1"/>
</dbReference>
<sequence length="395" mass="46404">MKMKMKFWITLGFLMYSTIIFSQNNSNHIFFKVIDNKIHFYLDNVGDITTKDKAQYHRISQLDDQFSYIGKIEDYFSTGNLAYECYKDSNCIFYKAKAYHNNGKLRYEGFLNQSYPDSLWTYFYDNGNLQKKIIFKNNQPLVLEFYKRNGKNVFTNGNGKYKDKIFAVRKQPIQYYIWGKIKDGKIHGKWSWKGNSTGGYDFFKDGKYVEKEEIYGLKDSRFISLLGFDIHENIDVFKFIAIPTKNYKSTKKASLVPQVPIEFSSSTFSFHSRDLKNQLKYKNSLDLDSLFIQDIKECLHRNISDKSKLNFGALIQFTVSKDNTITNIQVHCNSVTIQNCMTNFISTNRHFQACRNESETIDCHVYMCIIGDNGKLYIPQYNFDNQRINISNMLN</sequence>
<keyword evidence="1" id="KW-0732">Signal</keyword>
<dbReference type="EMBL" id="RAPQ01000014">
    <property type="protein sequence ID" value="RKD94617.1"/>
    <property type="molecule type" value="Genomic_DNA"/>
</dbReference>
<organism evidence="2 3">
    <name type="scientific">Marinifilum flexuosum</name>
    <dbReference type="NCBI Taxonomy" id="1117708"/>
    <lineage>
        <taxon>Bacteria</taxon>
        <taxon>Pseudomonadati</taxon>
        <taxon>Bacteroidota</taxon>
        <taxon>Bacteroidia</taxon>
        <taxon>Marinilabiliales</taxon>
        <taxon>Marinifilaceae</taxon>
    </lineage>
</organism>
<reference evidence="2 3" key="1">
    <citation type="submission" date="2018-09" db="EMBL/GenBank/DDBJ databases">
        <title>Genomic Encyclopedia of Archaeal and Bacterial Type Strains, Phase II (KMG-II): from individual species to whole genera.</title>
        <authorList>
            <person name="Goeker M."/>
        </authorList>
    </citation>
    <scope>NUCLEOTIDE SEQUENCE [LARGE SCALE GENOMIC DNA]</scope>
    <source>
        <strain evidence="2 3">DSM 21950</strain>
    </source>
</reference>
<proteinExistence type="predicted"/>
<name>A0A419WGS6_9BACT</name>
<dbReference type="Gene3D" id="3.90.930.1">
    <property type="match status" value="1"/>
</dbReference>
<dbReference type="Proteomes" id="UP000284531">
    <property type="component" value="Unassembled WGS sequence"/>
</dbReference>
<dbReference type="RefSeq" id="WP_120241870.1">
    <property type="nucleotide sequence ID" value="NZ_RAPQ01000014.1"/>
</dbReference>
<accession>A0A419WGS6</accession>
<evidence type="ECO:0000313" key="3">
    <source>
        <dbReference type="Proteomes" id="UP000284531"/>
    </source>
</evidence>
<comment type="caution">
    <text evidence="2">The sequence shown here is derived from an EMBL/GenBank/DDBJ whole genome shotgun (WGS) entry which is preliminary data.</text>
</comment>
<dbReference type="AlphaFoldDB" id="A0A419WGS6"/>
<feature type="signal peptide" evidence="1">
    <location>
        <begin position="1"/>
        <end position="22"/>
    </location>
</feature>
<gene>
    <name evidence="2" type="ORF">BXY64_4206</name>
</gene>